<dbReference type="EC" id="3.1.6.1" evidence="9"/>
<evidence type="ECO:0000256" key="4">
    <source>
        <dbReference type="ARBA" id="ARBA00022729"/>
    </source>
</evidence>
<dbReference type="EMBL" id="CABWMV010000024">
    <property type="protein sequence ID" value="VXC96121.1"/>
    <property type="molecule type" value="Genomic_DNA"/>
</dbReference>
<dbReference type="InterPro" id="IPR024607">
    <property type="entry name" value="Sulfatase_CS"/>
</dbReference>
<dbReference type="InterPro" id="IPR000917">
    <property type="entry name" value="Sulfatase_N"/>
</dbReference>
<dbReference type="Pfam" id="PF00884">
    <property type="entry name" value="Sulfatase"/>
    <property type="match status" value="1"/>
</dbReference>
<dbReference type="InterPro" id="IPR017850">
    <property type="entry name" value="Alkaline_phosphatase_core_sf"/>
</dbReference>
<dbReference type="AlphaFoldDB" id="A0A654CTX6"/>
<comment type="cofactor">
    <cofactor evidence="1">
        <name>Ca(2+)</name>
        <dbReference type="ChEBI" id="CHEBI:29108"/>
    </cofactor>
</comment>
<dbReference type="PROSITE" id="PS00523">
    <property type="entry name" value="SULFATASE_1"/>
    <property type="match status" value="1"/>
</dbReference>
<reference evidence="9 10" key="1">
    <citation type="submission" date="2019-10" db="EMBL/GenBank/DDBJ databases">
        <authorList>
            <person name="Karimi E."/>
        </authorList>
    </citation>
    <scope>NUCLEOTIDE SEQUENCE [LARGE SCALE GENOMIC DNA]</scope>
    <source>
        <strain evidence="9">Sphingobacterium sp. 8BC</strain>
    </source>
</reference>
<keyword evidence="3" id="KW-0479">Metal-binding</keyword>
<evidence type="ECO:0000259" key="8">
    <source>
        <dbReference type="Pfam" id="PF00884"/>
    </source>
</evidence>
<dbReference type="SUPFAM" id="SSF53649">
    <property type="entry name" value="Alkaline phosphatase-like"/>
    <property type="match status" value="1"/>
</dbReference>
<dbReference type="GO" id="GO:0004065">
    <property type="term" value="F:arylsulfatase activity"/>
    <property type="evidence" value="ECO:0007669"/>
    <property type="project" value="UniProtKB-EC"/>
</dbReference>
<proteinExistence type="inferred from homology"/>
<dbReference type="PANTHER" id="PTHR42693">
    <property type="entry name" value="ARYLSULFATASE FAMILY MEMBER"/>
    <property type="match status" value="1"/>
</dbReference>
<sequence>MLFRKNNSSFTLAVLFMGMCVGGHAQTVNRTKVKQKHQSVSTTERPNIVVFFVDDLGWQDMSEPFYKVKTPINEKFHTPYLETLAKEAIKFTNAYATPVCTPSRVSFLTGLNAAHHRVTNWTHPKADTPTDSKDELLNPPDWNINGLSPVPKIPHTIYATPFPSILKANGYYTIHVGKAHWGSAGTPGASPLNLGFMVNIAGHSAGHPQNYYGEQNYGNLPGKAGYQAVPDLMEYHGTSTFLTEALTREALKALEEPIRRKEPFFLNFSNYAVHVPIQPDPRFVQKYLDRGLDSTEAAYASLVEGYDKSMGDIVQFLKDKNLYDNTVIIFLSDNGGLSLSPMRTGPSHTQNLPLKAGKGSVYEGGIRVPLLIKQAKQHPASTDATPVMVEDLFPTILSLAKIDHYQLVQEKPDGKNLLPLMEGNRSDNWNSRPLVWNIPNKWTVPDGPGINFFSAIRQGDYKLLYDMKNGKLELYNLQQDIGELNNLAPKMKGKTSELSKLLSDMLRTWKAQLPTYKATGQQIPYPDQIKPMD</sequence>
<comment type="similarity">
    <text evidence="2">Belongs to the sulfatase family.</text>
</comment>
<keyword evidence="5 9" id="KW-0378">Hydrolase</keyword>
<keyword evidence="4 7" id="KW-0732">Signal</keyword>
<dbReference type="CDD" id="cd16144">
    <property type="entry name" value="ARS_like"/>
    <property type="match status" value="1"/>
</dbReference>
<name>A0A654CTX6_SPHMU</name>
<protein>
    <submittedName>
        <fullName evidence="9">Arylsulfatase</fullName>
        <ecNumber evidence="9">3.1.6.1</ecNumber>
    </submittedName>
</protein>
<feature type="chain" id="PRO_5024972970" evidence="7">
    <location>
        <begin position="26"/>
        <end position="533"/>
    </location>
</feature>
<accession>A0A654CTX6</accession>
<dbReference type="Gene3D" id="3.30.1120.10">
    <property type="match status" value="1"/>
</dbReference>
<dbReference type="InterPro" id="IPR050738">
    <property type="entry name" value="Sulfatase"/>
</dbReference>
<dbReference type="GO" id="GO:0046872">
    <property type="term" value="F:metal ion binding"/>
    <property type="evidence" value="ECO:0007669"/>
    <property type="project" value="UniProtKB-KW"/>
</dbReference>
<keyword evidence="6" id="KW-0106">Calcium</keyword>
<evidence type="ECO:0000313" key="10">
    <source>
        <dbReference type="Proteomes" id="UP000432350"/>
    </source>
</evidence>
<organism evidence="9 10">
    <name type="scientific">Sphingobacterium multivorum</name>
    <dbReference type="NCBI Taxonomy" id="28454"/>
    <lineage>
        <taxon>Bacteria</taxon>
        <taxon>Pseudomonadati</taxon>
        <taxon>Bacteroidota</taxon>
        <taxon>Sphingobacteriia</taxon>
        <taxon>Sphingobacteriales</taxon>
        <taxon>Sphingobacteriaceae</taxon>
        <taxon>Sphingobacterium</taxon>
    </lineage>
</organism>
<dbReference type="RefSeq" id="WP_236560140.1">
    <property type="nucleotide sequence ID" value="NZ_CP068086.1"/>
</dbReference>
<dbReference type="PANTHER" id="PTHR42693:SF42">
    <property type="entry name" value="ARYLSULFATASE G"/>
    <property type="match status" value="1"/>
</dbReference>
<evidence type="ECO:0000256" key="3">
    <source>
        <dbReference type="ARBA" id="ARBA00022723"/>
    </source>
</evidence>
<evidence type="ECO:0000256" key="6">
    <source>
        <dbReference type="ARBA" id="ARBA00022837"/>
    </source>
</evidence>
<feature type="signal peptide" evidence="7">
    <location>
        <begin position="1"/>
        <end position="25"/>
    </location>
</feature>
<evidence type="ECO:0000256" key="5">
    <source>
        <dbReference type="ARBA" id="ARBA00022801"/>
    </source>
</evidence>
<evidence type="ECO:0000256" key="7">
    <source>
        <dbReference type="SAM" id="SignalP"/>
    </source>
</evidence>
<dbReference type="Proteomes" id="UP000432350">
    <property type="component" value="Unassembled WGS sequence"/>
</dbReference>
<dbReference type="Gene3D" id="3.40.720.10">
    <property type="entry name" value="Alkaline Phosphatase, subunit A"/>
    <property type="match status" value="1"/>
</dbReference>
<feature type="domain" description="Sulfatase N-terminal" evidence="8">
    <location>
        <begin position="46"/>
        <end position="401"/>
    </location>
</feature>
<evidence type="ECO:0000313" key="9">
    <source>
        <dbReference type="EMBL" id="VXC96121.1"/>
    </source>
</evidence>
<evidence type="ECO:0000256" key="2">
    <source>
        <dbReference type="ARBA" id="ARBA00008779"/>
    </source>
</evidence>
<evidence type="ECO:0000256" key="1">
    <source>
        <dbReference type="ARBA" id="ARBA00001913"/>
    </source>
</evidence>
<gene>
    <name evidence="9" type="primary">atsA</name>
    <name evidence="9" type="ORF">SPHINGO8BC_51172</name>
</gene>